<dbReference type="PANTHER" id="PTHR35605:SF1">
    <property type="entry name" value="ECP2 EFFECTOR PROTEIN DOMAIN-CONTAINING PROTEIN-RELATED"/>
    <property type="match status" value="1"/>
</dbReference>
<evidence type="ECO:0000313" key="3">
    <source>
        <dbReference type="Proteomes" id="UP001320420"/>
    </source>
</evidence>
<feature type="signal peptide" evidence="1">
    <location>
        <begin position="1"/>
        <end position="18"/>
    </location>
</feature>
<sequence>MQFTPMTFVLGLAATATAFNIRDNAFLRGRSDGAIECKNTNNINGEKARENFVEGQHYLRGKGTACDVSASNGCERVSCSNSAAVYLCTDDGKDHFGVECPTIADYIDHIFDQCQHSGQYEIDMACGTQSNTDGWHVEVGMNPC</sequence>
<comment type="caution">
    <text evidence="2">The sequence shown here is derived from an EMBL/GenBank/DDBJ whole genome shotgun (WGS) entry which is preliminary data.</text>
</comment>
<organism evidence="2 3">
    <name type="scientific">Diatrype stigma</name>
    <dbReference type="NCBI Taxonomy" id="117547"/>
    <lineage>
        <taxon>Eukaryota</taxon>
        <taxon>Fungi</taxon>
        <taxon>Dikarya</taxon>
        <taxon>Ascomycota</taxon>
        <taxon>Pezizomycotina</taxon>
        <taxon>Sordariomycetes</taxon>
        <taxon>Xylariomycetidae</taxon>
        <taxon>Xylariales</taxon>
        <taxon>Diatrypaceae</taxon>
        <taxon>Diatrype</taxon>
    </lineage>
</organism>
<gene>
    <name evidence="2" type="ORF">SLS62_005398</name>
</gene>
<protein>
    <submittedName>
        <fullName evidence="2">Uncharacterized protein</fullName>
    </submittedName>
</protein>
<dbReference type="Proteomes" id="UP001320420">
    <property type="component" value="Unassembled WGS sequence"/>
</dbReference>
<keyword evidence="1" id="KW-0732">Signal</keyword>
<reference evidence="2 3" key="1">
    <citation type="submission" date="2024-02" db="EMBL/GenBank/DDBJ databases">
        <title>De novo assembly and annotation of 12 fungi associated with fruit tree decline syndrome in Ontario, Canada.</title>
        <authorList>
            <person name="Sulman M."/>
            <person name="Ellouze W."/>
            <person name="Ilyukhin E."/>
        </authorList>
    </citation>
    <scope>NUCLEOTIDE SEQUENCE [LARGE SCALE GENOMIC DNA]</scope>
    <source>
        <strain evidence="2 3">M11/M66-122</strain>
    </source>
</reference>
<dbReference type="AlphaFoldDB" id="A0AAN9YSJ9"/>
<name>A0AAN9YSJ9_9PEZI</name>
<proteinExistence type="predicted"/>
<feature type="chain" id="PRO_5042864441" evidence="1">
    <location>
        <begin position="19"/>
        <end position="144"/>
    </location>
</feature>
<dbReference type="PANTHER" id="PTHR35605">
    <property type="entry name" value="ECP2 EFFECTOR PROTEIN DOMAIN-CONTAINING PROTEIN-RELATED"/>
    <property type="match status" value="1"/>
</dbReference>
<accession>A0AAN9YSJ9</accession>
<dbReference type="EMBL" id="JAKJXP020000036">
    <property type="protein sequence ID" value="KAK7752629.1"/>
    <property type="molecule type" value="Genomic_DNA"/>
</dbReference>
<evidence type="ECO:0000313" key="2">
    <source>
        <dbReference type="EMBL" id="KAK7752629.1"/>
    </source>
</evidence>
<keyword evidence="3" id="KW-1185">Reference proteome</keyword>
<evidence type="ECO:0000256" key="1">
    <source>
        <dbReference type="SAM" id="SignalP"/>
    </source>
</evidence>